<evidence type="ECO:0000256" key="2">
    <source>
        <dbReference type="ARBA" id="ARBA00012438"/>
    </source>
</evidence>
<dbReference type="EMBL" id="SUTF01000018">
    <property type="protein sequence ID" value="MBE6511497.1"/>
    <property type="molecule type" value="Genomic_DNA"/>
</dbReference>
<keyword evidence="3" id="KW-0597">Phosphoprotein</keyword>
<dbReference type="SUPFAM" id="SSF55785">
    <property type="entry name" value="PYP-like sensor domain (PAS domain)"/>
    <property type="match status" value="1"/>
</dbReference>
<dbReference type="SUPFAM" id="SSF55874">
    <property type="entry name" value="ATPase domain of HSP90 chaperone/DNA topoisomerase II/histidine kinase"/>
    <property type="match status" value="1"/>
</dbReference>
<evidence type="ECO:0000256" key="4">
    <source>
        <dbReference type="ARBA" id="ARBA00022679"/>
    </source>
</evidence>
<dbReference type="InterPro" id="IPR013655">
    <property type="entry name" value="PAS_fold_3"/>
</dbReference>
<protein>
    <recommendedName>
        <fullName evidence="2">histidine kinase</fullName>
        <ecNumber evidence="2">2.7.13.3</ecNumber>
    </recommendedName>
</protein>
<dbReference type="Pfam" id="PF07568">
    <property type="entry name" value="HisKA_2"/>
    <property type="match status" value="1"/>
</dbReference>
<dbReference type="Pfam" id="PF08447">
    <property type="entry name" value="PAS_3"/>
    <property type="match status" value="1"/>
</dbReference>
<proteinExistence type="predicted"/>
<organism evidence="11 12">
    <name type="scientific">Methanobrevibacter millerae</name>
    <dbReference type="NCBI Taxonomy" id="230361"/>
    <lineage>
        <taxon>Archaea</taxon>
        <taxon>Methanobacteriati</taxon>
        <taxon>Methanobacteriota</taxon>
        <taxon>Methanomada group</taxon>
        <taxon>Methanobacteria</taxon>
        <taxon>Methanobacteriales</taxon>
        <taxon>Methanobacteriaceae</taxon>
        <taxon>Methanobrevibacter</taxon>
    </lineage>
</organism>
<evidence type="ECO:0000256" key="1">
    <source>
        <dbReference type="ARBA" id="ARBA00000085"/>
    </source>
</evidence>
<dbReference type="InterPro" id="IPR035965">
    <property type="entry name" value="PAS-like_dom_sf"/>
</dbReference>
<evidence type="ECO:0000256" key="5">
    <source>
        <dbReference type="ARBA" id="ARBA00022741"/>
    </source>
</evidence>
<gene>
    <name evidence="11" type="ORF">E7Z74_09635</name>
</gene>
<dbReference type="Pfam" id="PF02518">
    <property type="entry name" value="HATPase_c"/>
    <property type="match status" value="1"/>
</dbReference>
<keyword evidence="5" id="KW-0547">Nucleotide-binding</keyword>
<dbReference type="InterPro" id="IPR036890">
    <property type="entry name" value="HATPase_C_sf"/>
</dbReference>
<dbReference type="InterPro" id="IPR003594">
    <property type="entry name" value="HATPase_dom"/>
</dbReference>
<dbReference type="GO" id="GO:0005524">
    <property type="term" value="F:ATP binding"/>
    <property type="evidence" value="ECO:0007669"/>
    <property type="project" value="UniProtKB-KW"/>
</dbReference>
<feature type="domain" description="Signal transduction histidine kinase subgroup 2 dimerisation and phosphoacceptor" evidence="9">
    <location>
        <begin position="420"/>
        <end position="485"/>
    </location>
</feature>
<comment type="caution">
    <text evidence="11">The sequence shown here is derived from an EMBL/GenBank/DDBJ whole genome shotgun (WGS) entry which is preliminary data.</text>
</comment>
<evidence type="ECO:0000256" key="6">
    <source>
        <dbReference type="ARBA" id="ARBA00022777"/>
    </source>
</evidence>
<keyword evidence="7" id="KW-0067">ATP-binding</keyword>
<sequence>MRVKKEHMLLEDIDEIRIYDATPEELYNPTPREFDVEDIKINELFNNMPLDINTFIPHDNGKDFIIQGFGRFTLKIYGCEPEDVEGRLLSKLSPPLFDMLYDYLSEVNANHSTKEIRFAYYNDNRLINVSTVKIIYDMERIFIVTDNVNIKILDNENKELDKDKSNMMENFSQTGSYYLINGKYSWSHGIYNIINRKEEKSDTHYNIVFELVIPEDKHIVDEIFEASNREVSQWDEIFRIKTPDGKVKVIEVDLNSYFDERGRLIRQGWINDITPQSPNEFSKPVDFLLNGFTNSTKLALLIEPLNKKQYKFSKGFYYLIEKNYEDYDNSGDILENIAEKEVVEKIKKLYAGEISEISEIATYNVDGNPKNSKIVDLYIERFEYNDEVHSLGFLTEITEEIEKQNKLIESNELKVVLIKEIHHRVKNNLQVLNSFLNLEKRAYKNNPDMIIKHMQTRLTSLALLHEKTYNTEDFKNINLKEYMMDFDRKTEQFIEIPGEVEFETHVDEDLNLSIEVITPLILVINELTTNAMKHAFPDENMKNKKITKDIRRLDDDRAVLIMKDNGVGIKDVKNVTKSLGCEIIKSLTKQLDGTIRLIESKNGTAYKLVFPIHMDHTIY</sequence>
<dbReference type="Gene3D" id="3.30.450.20">
    <property type="entry name" value="PAS domain"/>
    <property type="match status" value="2"/>
</dbReference>
<dbReference type="AlphaFoldDB" id="A0A8T3VLJ2"/>
<dbReference type="GO" id="GO:0004673">
    <property type="term" value="F:protein histidine kinase activity"/>
    <property type="evidence" value="ECO:0007669"/>
    <property type="project" value="UniProtKB-EC"/>
</dbReference>
<name>A0A8T3VLJ2_9EURY</name>
<dbReference type="Gene3D" id="3.30.565.10">
    <property type="entry name" value="Histidine kinase-like ATPase, C-terminal domain"/>
    <property type="match status" value="1"/>
</dbReference>
<dbReference type="InterPro" id="IPR011495">
    <property type="entry name" value="Sig_transdc_His_kin_sub2_dim/P"/>
</dbReference>
<evidence type="ECO:0000259" key="9">
    <source>
        <dbReference type="Pfam" id="PF07568"/>
    </source>
</evidence>
<comment type="catalytic activity">
    <reaction evidence="1">
        <text>ATP + protein L-histidine = ADP + protein N-phospho-L-histidine.</text>
        <dbReference type="EC" id="2.7.13.3"/>
    </reaction>
</comment>
<dbReference type="PANTHER" id="PTHR41523:SF8">
    <property type="entry name" value="ETHYLENE RESPONSE SENSOR PROTEIN"/>
    <property type="match status" value="1"/>
</dbReference>
<dbReference type="EC" id="2.7.13.3" evidence="2"/>
<evidence type="ECO:0000259" key="10">
    <source>
        <dbReference type="Pfam" id="PF08447"/>
    </source>
</evidence>
<evidence type="ECO:0000256" key="7">
    <source>
        <dbReference type="ARBA" id="ARBA00022840"/>
    </source>
</evidence>
<dbReference type="PANTHER" id="PTHR41523">
    <property type="entry name" value="TWO-COMPONENT SYSTEM SENSOR PROTEIN"/>
    <property type="match status" value="1"/>
</dbReference>
<reference evidence="11" key="1">
    <citation type="submission" date="2019-04" db="EMBL/GenBank/DDBJ databases">
        <title>Evolution of Biomass-Degrading Anaerobic Consortia Revealed by Metagenomics.</title>
        <authorList>
            <person name="Peng X."/>
        </authorList>
    </citation>
    <scope>NUCLEOTIDE SEQUENCE</scope>
    <source>
        <strain evidence="11">SIG13</strain>
    </source>
</reference>
<feature type="domain" description="PAS fold-3" evidence="10">
    <location>
        <begin position="185"/>
        <end position="266"/>
    </location>
</feature>
<evidence type="ECO:0000313" key="12">
    <source>
        <dbReference type="Proteomes" id="UP000713479"/>
    </source>
</evidence>
<keyword evidence="4" id="KW-0808">Transferase</keyword>
<evidence type="ECO:0000313" key="11">
    <source>
        <dbReference type="EMBL" id="MBE6511497.1"/>
    </source>
</evidence>
<evidence type="ECO:0000256" key="3">
    <source>
        <dbReference type="ARBA" id="ARBA00022553"/>
    </source>
</evidence>
<dbReference type="Proteomes" id="UP000713479">
    <property type="component" value="Unassembled WGS sequence"/>
</dbReference>
<feature type="domain" description="Histidine kinase/HSP90-like ATPase" evidence="8">
    <location>
        <begin position="518"/>
        <end position="612"/>
    </location>
</feature>
<accession>A0A8T3VLJ2</accession>
<evidence type="ECO:0000259" key="8">
    <source>
        <dbReference type="Pfam" id="PF02518"/>
    </source>
</evidence>
<keyword evidence="6" id="KW-0418">Kinase</keyword>